<comment type="caution">
    <text evidence="2">The sequence shown here is derived from an EMBL/GenBank/DDBJ whole genome shotgun (WGS) entry which is preliminary data.</text>
</comment>
<accession>A0A5B7EHY0</accession>
<proteinExistence type="predicted"/>
<name>A0A5B7EHY0_PORTR</name>
<feature type="compositionally biased region" description="Basic and acidic residues" evidence="1">
    <location>
        <begin position="11"/>
        <end position="22"/>
    </location>
</feature>
<dbReference type="AlphaFoldDB" id="A0A5B7EHY0"/>
<evidence type="ECO:0000313" key="2">
    <source>
        <dbReference type="EMBL" id="MPC33991.1"/>
    </source>
</evidence>
<feature type="compositionally biased region" description="Basic and acidic residues" evidence="1">
    <location>
        <begin position="35"/>
        <end position="45"/>
    </location>
</feature>
<sequence length="117" mass="12491">MAVVVMNKETVAAERENCCGKESEEEGSEEEEREEGGVGKGEDSSWHSPCTHDTGTGEEHGGEEEIMAPSNDGGGVVEAEDVQLSWPEDGEEVATGLTLNDQPFRKSTDHAGMPQKA</sequence>
<reference evidence="2 3" key="1">
    <citation type="submission" date="2019-05" db="EMBL/GenBank/DDBJ databases">
        <title>Another draft genome of Portunus trituberculatus and its Hox gene families provides insights of decapod evolution.</title>
        <authorList>
            <person name="Jeong J.-H."/>
            <person name="Song I."/>
            <person name="Kim S."/>
            <person name="Choi T."/>
            <person name="Kim D."/>
            <person name="Ryu S."/>
            <person name="Kim W."/>
        </authorList>
    </citation>
    <scope>NUCLEOTIDE SEQUENCE [LARGE SCALE GENOMIC DNA]</scope>
    <source>
        <tissue evidence="2">Muscle</tissue>
    </source>
</reference>
<keyword evidence="3" id="KW-1185">Reference proteome</keyword>
<evidence type="ECO:0000313" key="3">
    <source>
        <dbReference type="Proteomes" id="UP000324222"/>
    </source>
</evidence>
<organism evidence="2 3">
    <name type="scientific">Portunus trituberculatus</name>
    <name type="common">Swimming crab</name>
    <name type="synonym">Neptunus trituberculatus</name>
    <dbReference type="NCBI Taxonomy" id="210409"/>
    <lineage>
        <taxon>Eukaryota</taxon>
        <taxon>Metazoa</taxon>
        <taxon>Ecdysozoa</taxon>
        <taxon>Arthropoda</taxon>
        <taxon>Crustacea</taxon>
        <taxon>Multicrustacea</taxon>
        <taxon>Malacostraca</taxon>
        <taxon>Eumalacostraca</taxon>
        <taxon>Eucarida</taxon>
        <taxon>Decapoda</taxon>
        <taxon>Pleocyemata</taxon>
        <taxon>Brachyura</taxon>
        <taxon>Eubrachyura</taxon>
        <taxon>Portunoidea</taxon>
        <taxon>Portunidae</taxon>
        <taxon>Portuninae</taxon>
        <taxon>Portunus</taxon>
    </lineage>
</organism>
<feature type="compositionally biased region" description="Acidic residues" evidence="1">
    <location>
        <begin position="23"/>
        <end position="34"/>
    </location>
</feature>
<evidence type="ECO:0000256" key="1">
    <source>
        <dbReference type="SAM" id="MobiDB-lite"/>
    </source>
</evidence>
<dbReference type="Proteomes" id="UP000324222">
    <property type="component" value="Unassembled WGS sequence"/>
</dbReference>
<dbReference type="EMBL" id="VSRR010002955">
    <property type="protein sequence ID" value="MPC33991.1"/>
    <property type="molecule type" value="Genomic_DNA"/>
</dbReference>
<feature type="region of interest" description="Disordered" evidence="1">
    <location>
        <begin position="1"/>
        <end position="117"/>
    </location>
</feature>
<protein>
    <submittedName>
        <fullName evidence="2">Uncharacterized protein</fullName>
    </submittedName>
</protein>
<gene>
    <name evidence="2" type="ORF">E2C01_027361</name>
</gene>